<dbReference type="PRINTS" id="PR00038">
    <property type="entry name" value="HTHLUXR"/>
</dbReference>
<evidence type="ECO:0000313" key="9">
    <source>
        <dbReference type="Proteomes" id="UP000676169"/>
    </source>
</evidence>
<sequence length="215" mass="23949">MESSAPRLIRVMILEDQGMIRTFFERWLATLPAYILVASVRSGEEALALVESARADVVLVDYQLPGMDGLEFVRAARQIRPQLRALVVSSLVDVLVLARIREAAVEGYVEKDATPEQLAEALDAVANGQSYFSSAFRETLKQEGAKAESVGKILSRREQQVLRLLLERNSNREIADKMGLSARTIEFHRANLMTKLDAKNYTELVTAAALRGWTV</sequence>
<gene>
    <name evidence="8" type="ORF">KBB96_12360</name>
</gene>
<dbReference type="SMART" id="SM00421">
    <property type="entry name" value="HTH_LUXR"/>
    <property type="match status" value="1"/>
</dbReference>
<dbReference type="CDD" id="cd17535">
    <property type="entry name" value="REC_NarL-like"/>
    <property type="match status" value="1"/>
</dbReference>
<dbReference type="PROSITE" id="PS50110">
    <property type="entry name" value="RESPONSE_REGULATORY"/>
    <property type="match status" value="1"/>
</dbReference>
<dbReference type="InterPro" id="IPR011006">
    <property type="entry name" value="CheY-like_superfamily"/>
</dbReference>
<dbReference type="SMART" id="SM00448">
    <property type="entry name" value="REC"/>
    <property type="match status" value="1"/>
</dbReference>
<dbReference type="SUPFAM" id="SSF46894">
    <property type="entry name" value="C-terminal effector domain of the bipartite response regulators"/>
    <property type="match status" value="1"/>
</dbReference>
<dbReference type="Proteomes" id="UP000676169">
    <property type="component" value="Chromosome"/>
</dbReference>
<dbReference type="GO" id="GO:0000160">
    <property type="term" value="P:phosphorelay signal transduction system"/>
    <property type="evidence" value="ECO:0007669"/>
    <property type="project" value="InterPro"/>
</dbReference>
<dbReference type="SUPFAM" id="SSF52172">
    <property type="entry name" value="CheY-like"/>
    <property type="match status" value="1"/>
</dbReference>
<evidence type="ECO:0000259" key="7">
    <source>
        <dbReference type="PROSITE" id="PS50110"/>
    </source>
</evidence>
<evidence type="ECO:0000256" key="3">
    <source>
        <dbReference type="ARBA" id="ARBA00023125"/>
    </source>
</evidence>
<proteinExistence type="predicted"/>
<dbReference type="GO" id="GO:0003677">
    <property type="term" value="F:DNA binding"/>
    <property type="evidence" value="ECO:0007669"/>
    <property type="project" value="UniProtKB-KW"/>
</dbReference>
<keyword evidence="2" id="KW-0805">Transcription regulation</keyword>
<dbReference type="InterPro" id="IPR001789">
    <property type="entry name" value="Sig_transdc_resp-reg_receiver"/>
</dbReference>
<keyword evidence="9" id="KW-1185">Reference proteome</keyword>
<protein>
    <submittedName>
        <fullName evidence="8">Response regulator transcription factor</fullName>
    </submittedName>
</protein>
<keyword evidence="3" id="KW-0238">DNA-binding</keyword>
<evidence type="ECO:0000256" key="4">
    <source>
        <dbReference type="ARBA" id="ARBA00023163"/>
    </source>
</evidence>
<evidence type="ECO:0000256" key="5">
    <source>
        <dbReference type="PROSITE-ProRule" id="PRU00169"/>
    </source>
</evidence>
<accession>A0A975IY16</accession>
<dbReference type="InterPro" id="IPR000792">
    <property type="entry name" value="Tscrpt_reg_LuxR_C"/>
</dbReference>
<evidence type="ECO:0000313" key="8">
    <source>
        <dbReference type="EMBL" id="QUE49664.1"/>
    </source>
</evidence>
<dbReference type="InterPro" id="IPR058245">
    <property type="entry name" value="NreC/VraR/RcsB-like_REC"/>
</dbReference>
<keyword evidence="4" id="KW-0804">Transcription</keyword>
<dbReference type="GO" id="GO:0006355">
    <property type="term" value="P:regulation of DNA-templated transcription"/>
    <property type="evidence" value="ECO:0007669"/>
    <property type="project" value="InterPro"/>
</dbReference>
<dbReference type="Pfam" id="PF00196">
    <property type="entry name" value="GerE"/>
    <property type="match status" value="1"/>
</dbReference>
<dbReference type="PANTHER" id="PTHR43214">
    <property type="entry name" value="TWO-COMPONENT RESPONSE REGULATOR"/>
    <property type="match status" value="1"/>
</dbReference>
<feature type="domain" description="HTH luxR-type" evidence="6">
    <location>
        <begin position="147"/>
        <end position="212"/>
    </location>
</feature>
<dbReference type="PROSITE" id="PS50043">
    <property type="entry name" value="HTH_LUXR_2"/>
    <property type="match status" value="1"/>
</dbReference>
<dbReference type="RefSeq" id="WP_211629753.1">
    <property type="nucleotide sequence ID" value="NZ_CP073100.1"/>
</dbReference>
<evidence type="ECO:0000256" key="2">
    <source>
        <dbReference type="ARBA" id="ARBA00023015"/>
    </source>
</evidence>
<name>A0A975IY16_9BACT</name>
<feature type="modified residue" description="4-aspartylphosphate" evidence="5">
    <location>
        <position position="61"/>
    </location>
</feature>
<evidence type="ECO:0000259" key="6">
    <source>
        <dbReference type="PROSITE" id="PS50043"/>
    </source>
</evidence>
<dbReference type="Pfam" id="PF00072">
    <property type="entry name" value="Response_reg"/>
    <property type="match status" value="1"/>
</dbReference>
<dbReference type="InterPro" id="IPR016032">
    <property type="entry name" value="Sig_transdc_resp-reg_C-effctor"/>
</dbReference>
<reference evidence="8" key="1">
    <citation type="submission" date="2021-04" db="EMBL/GenBank/DDBJ databases">
        <title>Luteolibacter sp. 32A isolated from the skin of an Anderson's salamander (Ambystoma andersonii).</title>
        <authorList>
            <person name="Spergser J."/>
            <person name="Busse H.-J."/>
        </authorList>
    </citation>
    <scope>NUCLEOTIDE SEQUENCE</scope>
    <source>
        <strain evidence="8">32A</strain>
    </source>
</reference>
<dbReference type="KEGG" id="lamb:KBB96_12360"/>
<evidence type="ECO:0000256" key="1">
    <source>
        <dbReference type="ARBA" id="ARBA00022553"/>
    </source>
</evidence>
<dbReference type="Gene3D" id="3.40.50.2300">
    <property type="match status" value="1"/>
</dbReference>
<dbReference type="AlphaFoldDB" id="A0A975IY16"/>
<organism evidence="8 9">
    <name type="scientific">Luteolibacter ambystomatis</name>
    <dbReference type="NCBI Taxonomy" id="2824561"/>
    <lineage>
        <taxon>Bacteria</taxon>
        <taxon>Pseudomonadati</taxon>
        <taxon>Verrucomicrobiota</taxon>
        <taxon>Verrucomicrobiia</taxon>
        <taxon>Verrucomicrobiales</taxon>
        <taxon>Verrucomicrobiaceae</taxon>
        <taxon>Luteolibacter</taxon>
    </lineage>
</organism>
<feature type="domain" description="Response regulatory" evidence="7">
    <location>
        <begin position="10"/>
        <end position="126"/>
    </location>
</feature>
<keyword evidence="1 5" id="KW-0597">Phosphoprotein</keyword>
<dbReference type="InterPro" id="IPR039420">
    <property type="entry name" value="WalR-like"/>
</dbReference>
<dbReference type="EMBL" id="CP073100">
    <property type="protein sequence ID" value="QUE49664.1"/>
    <property type="molecule type" value="Genomic_DNA"/>
</dbReference>
<dbReference type="CDD" id="cd06170">
    <property type="entry name" value="LuxR_C_like"/>
    <property type="match status" value="1"/>
</dbReference>
<dbReference type="PANTHER" id="PTHR43214:SF41">
    <property type="entry name" value="NITRATE_NITRITE RESPONSE REGULATOR PROTEIN NARP"/>
    <property type="match status" value="1"/>
</dbReference>